<comment type="caution">
    <text evidence="2">The sequence shown here is derived from an EMBL/GenBank/DDBJ whole genome shotgun (WGS) entry which is preliminary data.</text>
</comment>
<dbReference type="RefSeq" id="WP_271433556.1">
    <property type="nucleotide sequence ID" value="NZ_JAQIOY010000007.1"/>
</dbReference>
<dbReference type="Pfam" id="PF01575">
    <property type="entry name" value="MaoC_dehydratas"/>
    <property type="match status" value="1"/>
</dbReference>
<keyword evidence="3" id="KW-1185">Reference proteome</keyword>
<evidence type="ECO:0000259" key="1">
    <source>
        <dbReference type="Pfam" id="PF01575"/>
    </source>
</evidence>
<dbReference type="CDD" id="cd03450">
    <property type="entry name" value="NodN"/>
    <property type="match status" value="1"/>
</dbReference>
<organism evidence="2 3">
    <name type="scientific">Thalassococcus lentus</name>
    <dbReference type="NCBI Taxonomy" id="1210524"/>
    <lineage>
        <taxon>Bacteria</taxon>
        <taxon>Pseudomonadati</taxon>
        <taxon>Pseudomonadota</taxon>
        <taxon>Alphaproteobacteria</taxon>
        <taxon>Rhodobacterales</taxon>
        <taxon>Roseobacteraceae</taxon>
        <taxon>Thalassococcus</taxon>
    </lineage>
</organism>
<protein>
    <submittedName>
        <fullName evidence="2">MaoC family dehydratase</fullName>
    </submittedName>
</protein>
<evidence type="ECO:0000313" key="3">
    <source>
        <dbReference type="Proteomes" id="UP001210720"/>
    </source>
</evidence>
<reference evidence="2 3" key="1">
    <citation type="submission" date="2023-01" db="EMBL/GenBank/DDBJ databases">
        <title>Thalassococcus onchidii sp. nov., isolated from a marine invertebrate from the South China Sea.</title>
        <authorList>
            <person name="Xu S."/>
            <person name="Liu Z."/>
            <person name="Xu Y."/>
        </authorList>
    </citation>
    <scope>NUCLEOTIDE SEQUENCE [LARGE SCALE GENOMIC DNA]</scope>
    <source>
        <strain evidence="2 3">KCTC 32084</strain>
    </source>
</reference>
<proteinExistence type="predicted"/>
<dbReference type="Gene3D" id="3.10.129.10">
    <property type="entry name" value="Hotdog Thioesterase"/>
    <property type="match status" value="1"/>
</dbReference>
<sequence length="145" mass="15832">MLADELRGMAPCQTEWITLDAAQVKAFADTTEDWQGVHLDADAGRQAGFDGAIAHGFLTLSMLSSMAYQVFDGLSGYKTSVNYGFDRVRFVAPVTVGSRIRGHFSVAGVDEGDGWLNVQWDVSVEIEGKDRPALAAAWITRLYLN</sequence>
<gene>
    <name evidence="2" type="ORF">PFY00_15820</name>
</gene>
<dbReference type="Proteomes" id="UP001210720">
    <property type="component" value="Unassembled WGS sequence"/>
</dbReference>
<dbReference type="PANTHER" id="PTHR42993">
    <property type="entry name" value="MAOC-LIKE DEHYDRATASE DOMAIN-CONTAINING PROTEIN"/>
    <property type="match status" value="1"/>
</dbReference>
<dbReference type="PANTHER" id="PTHR42993:SF1">
    <property type="entry name" value="MAOC-LIKE DEHYDRATASE DOMAIN-CONTAINING PROTEIN"/>
    <property type="match status" value="1"/>
</dbReference>
<accession>A0ABT4XW67</accession>
<dbReference type="SUPFAM" id="SSF54637">
    <property type="entry name" value="Thioesterase/thiol ester dehydrase-isomerase"/>
    <property type="match status" value="1"/>
</dbReference>
<dbReference type="EMBL" id="JAQIOY010000007">
    <property type="protein sequence ID" value="MDA7426204.1"/>
    <property type="molecule type" value="Genomic_DNA"/>
</dbReference>
<evidence type="ECO:0000313" key="2">
    <source>
        <dbReference type="EMBL" id="MDA7426204.1"/>
    </source>
</evidence>
<name>A0ABT4XW67_9RHOB</name>
<feature type="domain" description="MaoC-like" evidence="1">
    <location>
        <begin position="8"/>
        <end position="121"/>
    </location>
</feature>
<dbReference type="InterPro" id="IPR029069">
    <property type="entry name" value="HotDog_dom_sf"/>
</dbReference>
<dbReference type="InterPro" id="IPR039375">
    <property type="entry name" value="NodN-like"/>
</dbReference>
<dbReference type="InterPro" id="IPR002539">
    <property type="entry name" value="MaoC-like_dom"/>
</dbReference>